<feature type="region of interest" description="Disordered" evidence="1">
    <location>
        <begin position="273"/>
        <end position="295"/>
    </location>
</feature>
<dbReference type="Proteomes" id="UP000192927">
    <property type="component" value="Unassembled WGS sequence"/>
</dbReference>
<dbReference type="SMART" id="SM00439">
    <property type="entry name" value="BAH"/>
    <property type="match status" value="1"/>
</dbReference>
<keyword evidence="4" id="KW-1185">Reference proteome</keyword>
<protein>
    <submittedName>
        <fullName evidence="3">Zinc finger, RING/FYVE/PHD-type</fullName>
    </submittedName>
</protein>
<evidence type="ECO:0000313" key="4">
    <source>
        <dbReference type="Proteomes" id="UP000192927"/>
    </source>
</evidence>
<feature type="compositionally biased region" description="Polar residues" evidence="1">
    <location>
        <begin position="14"/>
        <end position="24"/>
    </location>
</feature>
<dbReference type="InterPro" id="IPR043151">
    <property type="entry name" value="BAH_sf"/>
</dbReference>
<dbReference type="InterPro" id="IPR001025">
    <property type="entry name" value="BAH_dom"/>
</dbReference>
<dbReference type="InterPro" id="IPR011011">
    <property type="entry name" value="Znf_FYVE_PHD"/>
</dbReference>
<feature type="region of interest" description="Disordered" evidence="1">
    <location>
        <begin position="1"/>
        <end position="25"/>
    </location>
</feature>
<feature type="region of interest" description="Disordered" evidence="1">
    <location>
        <begin position="43"/>
        <end position="66"/>
    </location>
</feature>
<evidence type="ECO:0000313" key="3">
    <source>
        <dbReference type="EMBL" id="SLM40068.1"/>
    </source>
</evidence>
<evidence type="ECO:0000259" key="2">
    <source>
        <dbReference type="PROSITE" id="PS51038"/>
    </source>
</evidence>
<dbReference type="Pfam" id="PF01426">
    <property type="entry name" value="BAH"/>
    <property type="match status" value="1"/>
</dbReference>
<dbReference type="EMBL" id="FWEW01003623">
    <property type="protein sequence ID" value="SLM40068.1"/>
    <property type="molecule type" value="Genomic_DNA"/>
</dbReference>
<dbReference type="AlphaFoldDB" id="A0A1W5DA78"/>
<evidence type="ECO:0000256" key="1">
    <source>
        <dbReference type="SAM" id="MobiDB-lite"/>
    </source>
</evidence>
<dbReference type="GO" id="GO:0003682">
    <property type="term" value="F:chromatin binding"/>
    <property type="evidence" value="ECO:0007669"/>
    <property type="project" value="InterPro"/>
</dbReference>
<sequence length="345" mass="39157">MAPSKRKHSELATPPSSEAPTTNGAAPIEVPFSIEYLPHVGAEPKAKKRKGKAVADDHTAGKVEPDSVAEGKEVAYIIRPGSSWDAMKKYKNFVVTDEQFGVNDYIYINHENIEQGAVVDVEDERKFWVARVLEVRASDSTHVYLRVYWLYWPDELPGGRREYHGKSELVVSNHMEIVDAMTVAGRADVVHWTEKDEEEMKGLYWRQTFHFVTQKLSSNMRRQCVCSGFTNPDKLLVKCANAECGRWLHEDCIKEDALKRTYVRLIGEIPEDEPTEEVKKSGRKSGTPQKSGPALPIWKGKFEAKIESKEEEDTASKLVITDLRGDEPESWHEDMQCLACHEPLK</sequence>
<accession>A0A1W5DA78</accession>
<dbReference type="PANTHER" id="PTHR46364">
    <property type="entry name" value="OS08G0421900 PROTEIN"/>
    <property type="match status" value="1"/>
</dbReference>
<reference evidence="4" key="1">
    <citation type="submission" date="2017-03" db="EMBL/GenBank/DDBJ databases">
        <authorList>
            <person name="Sharma R."/>
            <person name="Thines M."/>
        </authorList>
    </citation>
    <scope>NUCLEOTIDE SEQUENCE [LARGE SCALE GENOMIC DNA]</scope>
</reference>
<name>A0A1W5DA78_9LECA</name>
<proteinExistence type="predicted"/>
<dbReference type="PROSITE" id="PS51038">
    <property type="entry name" value="BAH"/>
    <property type="match status" value="1"/>
</dbReference>
<dbReference type="Gene3D" id="2.30.30.490">
    <property type="match status" value="1"/>
</dbReference>
<dbReference type="CDD" id="cd04370">
    <property type="entry name" value="BAH"/>
    <property type="match status" value="1"/>
</dbReference>
<feature type="domain" description="BAH" evidence="2">
    <location>
        <begin position="98"/>
        <end position="221"/>
    </location>
</feature>
<feature type="compositionally biased region" description="Basic and acidic residues" evidence="1">
    <location>
        <begin position="53"/>
        <end position="66"/>
    </location>
</feature>
<dbReference type="SUPFAM" id="SSF57903">
    <property type="entry name" value="FYVE/PHD zinc finger"/>
    <property type="match status" value="1"/>
</dbReference>
<organism evidence="3 4">
    <name type="scientific">Lasallia pustulata</name>
    <dbReference type="NCBI Taxonomy" id="136370"/>
    <lineage>
        <taxon>Eukaryota</taxon>
        <taxon>Fungi</taxon>
        <taxon>Dikarya</taxon>
        <taxon>Ascomycota</taxon>
        <taxon>Pezizomycotina</taxon>
        <taxon>Lecanoromycetes</taxon>
        <taxon>OSLEUM clade</taxon>
        <taxon>Umbilicariomycetidae</taxon>
        <taxon>Umbilicariales</taxon>
        <taxon>Umbilicariaceae</taxon>
        <taxon>Lasallia</taxon>
    </lineage>
</organism>